<organism evidence="3 4">
    <name type="scientific">Coemansia umbellata</name>
    <dbReference type="NCBI Taxonomy" id="1424467"/>
    <lineage>
        <taxon>Eukaryota</taxon>
        <taxon>Fungi</taxon>
        <taxon>Fungi incertae sedis</taxon>
        <taxon>Zoopagomycota</taxon>
        <taxon>Kickxellomycotina</taxon>
        <taxon>Kickxellomycetes</taxon>
        <taxon>Kickxellales</taxon>
        <taxon>Kickxellaceae</taxon>
        <taxon>Coemansia</taxon>
    </lineage>
</organism>
<dbReference type="PANTHER" id="PTHR10804:SF11">
    <property type="entry name" value="PROLIFERATION-ASSOCIATED PROTEIN 2G4"/>
    <property type="match status" value="1"/>
</dbReference>
<evidence type="ECO:0000256" key="1">
    <source>
        <dbReference type="ARBA" id="ARBA00007319"/>
    </source>
</evidence>
<dbReference type="Gene3D" id="1.10.10.10">
    <property type="entry name" value="Winged helix-like DNA-binding domain superfamily/Winged helix DNA-binding domain"/>
    <property type="match status" value="1"/>
</dbReference>
<feature type="domain" description="Peptidase M24" evidence="2">
    <location>
        <begin position="15"/>
        <end position="160"/>
    </location>
</feature>
<dbReference type="PANTHER" id="PTHR10804">
    <property type="entry name" value="PROTEASE FAMILY M24 METHIONYL AMINOPEPTIDASE, AMINOPEPTIDASE P"/>
    <property type="match status" value="1"/>
</dbReference>
<sequence>MSSGIDTKYYSSSAIVGIVLKLVLGVAVPGMSVAAVCSYGDSLVETYTKSVYRKEESIERGASVPTTVSVNNTIQNYSPPLSDDYVLQDGDVVKIEIGVHIDGYIASAAHTVIATNSPSVTITDRRADVISAAYYASEVAVRMIRPGQSPRNLVKAIGLVASGFNCTVAEETFTCQINRFVLSGKNTFANRFNPDLFAPDVTFETGEIYTVDCTLSTGDGVARSSNNDSAIFQRDVNRQYSLKLRTSRTLFTEICKRYSVFPFLMRNVVGDNQTLKAGVSECVRSQLLVPFAVTVDKTARNTFVSQFKATVHCNYTGPVRITSGLPLPNVKSSIEIPETSEIGQILALDYKQARLPELPRIKTAVNAPMPTQIVAAAEGANAMDLS</sequence>
<evidence type="ECO:0000313" key="4">
    <source>
        <dbReference type="Proteomes" id="UP001151295"/>
    </source>
</evidence>
<comment type="similarity">
    <text evidence="1">Belongs to the peptidase M24 family.</text>
</comment>
<keyword evidence="4" id="KW-1185">Reference proteome</keyword>
<dbReference type="CDD" id="cd01089">
    <property type="entry name" value="PA2G4-like"/>
    <property type="match status" value="1"/>
</dbReference>
<dbReference type="Pfam" id="PF00557">
    <property type="entry name" value="Peptidase_M24"/>
    <property type="match status" value="1"/>
</dbReference>
<protein>
    <submittedName>
        <fullName evidence="3">Proliferation-associated protein 2G4</fullName>
    </submittedName>
</protein>
<dbReference type="Gene3D" id="3.90.230.10">
    <property type="entry name" value="Creatinase/methionine aminopeptidase superfamily"/>
    <property type="match status" value="1"/>
</dbReference>
<dbReference type="InterPro" id="IPR000994">
    <property type="entry name" value="Pept_M24"/>
</dbReference>
<dbReference type="InterPro" id="IPR036005">
    <property type="entry name" value="Creatinase/aminopeptidase-like"/>
</dbReference>
<gene>
    <name evidence="3" type="primary">PA2G4</name>
    <name evidence="3" type="ORF">EDC05_005445</name>
</gene>
<name>A0ABQ8PFK4_9FUNG</name>
<dbReference type="SUPFAM" id="SSF55920">
    <property type="entry name" value="Creatinase/aminopeptidase"/>
    <property type="match status" value="1"/>
</dbReference>
<dbReference type="InterPro" id="IPR036390">
    <property type="entry name" value="WH_DNA-bd_sf"/>
</dbReference>
<proteinExistence type="inferred from homology"/>
<dbReference type="InterPro" id="IPR001714">
    <property type="entry name" value="Pept_M24_MAP"/>
</dbReference>
<evidence type="ECO:0000259" key="2">
    <source>
        <dbReference type="Pfam" id="PF00557"/>
    </source>
</evidence>
<dbReference type="PRINTS" id="PR00599">
    <property type="entry name" value="MAPEPTIDASE"/>
</dbReference>
<dbReference type="InterPro" id="IPR047113">
    <property type="entry name" value="PA2G4/ARX1"/>
</dbReference>
<dbReference type="SUPFAM" id="SSF46785">
    <property type="entry name" value="Winged helix' DNA-binding domain"/>
    <property type="match status" value="1"/>
</dbReference>
<dbReference type="InterPro" id="IPR036388">
    <property type="entry name" value="WH-like_DNA-bd_sf"/>
</dbReference>
<dbReference type="Proteomes" id="UP001151295">
    <property type="component" value="Unassembled WGS sequence"/>
</dbReference>
<comment type="caution">
    <text evidence="3">The sequence shown here is derived from an EMBL/GenBank/DDBJ whole genome shotgun (WGS) entry which is preliminary data.</text>
</comment>
<accession>A0ABQ8PFK4</accession>
<reference evidence="3" key="1">
    <citation type="submission" date="2022-07" db="EMBL/GenBank/DDBJ databases">
        <title>Phylogenomic reconstructions and comparative analyses of Kickxellomycotina fungi.</title>
        <authorList>
            <person name="Reynolds N.K."/>
            <person name="Stajich J.E."/>
            <person name="Barry K."/>
            <person name="Grigoriev I.V."/>
            <person name="Crous P."/>
            <person name="Smith M.E."/>
        </authorList>
    </citation>
    <scope>NUCLEOTIDE SEQUENCE</scope>
    <source>
        <strain evidence="3">BCRC 34882</strain>
    </source>
</reference>
<dbReference type="EMBL" id="JANBQD010000103">
    <property type="protein sequence ID" value="KAJ1988180.1"/>
    <property type="molecule type" value="Genomic_DNA"/>
</dbReference>
<evidence type="ECO:0000313" key="3">
    <source>
        <dbReference type="EMBL" id="KAJ1988180.1"/>
    </source>
</evidence>